<gene>
    <name evidence="1" type="ORF">E6O51_15705</name>
</gene>
<name>A0A4S4AJ64_9RHOO</name>
<organism evidence="1 2">
    <name type="scientific">Pseudothauera rhizosphaerae</name>
    <dbReference type="NCBI Taxonomy" id="2565932"/>
    <lineage>
        <taxon>Bacteria</taxon>
        <taxon>Pseudomonadati</taxon>
        <taxon>Pseudomonadota</taxon>
        <taxon>Betaproteobacteria</taxon>
        <taxon>Rhodocyclales</taxon>
        <taxon>Zoogloeaceae</taxon>
        <taxon>Pseudothauera</taxon>
    </lineage>
</organism>
<dbReference type="EMBL" id="SSOD01000013">
    <property type="protein sequence ID" value="THF59435.1"/>
    <property type="molecule type" value="Genomic_DNA"/>
</dbReference>
<proteinExistence type="predicted"/>
<comment type="caution">
    <text evidence="1">The sequence shown here is derived from an EMBL/GenBank/DDBJ whole genome shotgun (WGS) entry which is preliminary data.</text>
</comment>
<keyword evidence="2" id="KW-1185">Reference proteome</keyword>
<sequence length="63" mass="6825">MDKKYQRAPVANIPEVHQQVWITQSGIVRFMTPNSGYTDAGGGITIDIADTGIVARTSLFSVT</sequence>
<evidence type="ECO:0000313" key="1">
    <source>
        <dbReference type="EMBL" id="THF59435.1"/>
    </source>
</evidence>
<dbReference type="RefSeq" id="WP_136385950.1">
    <property type="nucleotide sequence ID" value="NZ_SSOD01000013.1"/>
</dbReference>
<dbReference type="AlphaFoldDB" id="A0A4S4AJ64"/>
<reference evidence="1 2" key="1">
    <citation type="submission" date="2019-04" db="EMBL/GenBank/DDBJ databases">
        <title>Azoarcus rhizosphaerae sp. nov. isolated from rhizosphere of Ficus religiosa.</title>
        <authorList>
            <person name="Lin S.-Y."/>
            <person name="Hameed A."/>
            <person name="Hsu Y.-H."/>
            <person name="Young C.-C."/>
        </authorList>
    </citation>
    <scope>NUCLEOTIDE SEQUENCE [LARGE SCALE GENOMIC DNA]</scope>
    <source>
        <strain evidence="1 2">CC-YHH848</strain>
    </source>
</reference>
<accession>A0A4S4AJ64</accession>
<dbReference type="Proteomes" id="UP000307956">
    <property type="component" value="Unassembled WGS sequence"/>
</dbReference>
<evidence type="ECO:0000313" key="2">
    <source>
        <dbReference type="Proteomes" id="UP000307956"/>
    </source>
</evidence>
<protein>
    <submittedName>
        <fullName evidence="1">Uncharacterized protein</fullName>
    </submittedName>
</protein>